<reference evidence="1 2" key="1">
    <citation type="journal article" date="2016" name="Nat. Commun.">
        <title>Thousands of microbial genomes shed light on interconnected biogeochemical processes in an aquifer system.</title>
        <authorList>
            <person name="Anantharaman K."/>
            <person name="Brown C.T."/>
            <person name="Hug L.A."/>
            <person name="Sharon I."/>
            <person name="Castelle C.J."/>
            <person name="Probst A.J."/>
            <person name="Thomas B.C."/>
            <person name="Singh A."/>
            <person name="Wilkins M.J."/>
            <person name="Karaoz U."/>
            <person name="Brodie E.L."/>
            <person name="Williams K.H."/>
            <person name="Hubbard S.S."/>
            <person name="Banfield J.F."/>
        </authorList>
    </citation>
    <scope>NUCLEOTIDE SEQUENCE [LARGE SCALE GENOMIC DNA]</scope>
</reference>
<evidence type="ECO:0000313" key="2">
    <source>
        <dbReference type="Proteomes" id="UP000176932"/>
    </source>
</evidence>
<proteinExistence type="predicted"/>
<dbReference type="EMBL" id="MGEL01000041">
    <property type="protein sequence ID" value="OGL83185.1"/>
    <property type="molecule type" value="Genomic_DNA"/>
</dbReference>
<dbReference type="AlphaFoldDB" id="A0A1F7UY46"/>
<evidence type="ECO:0000313" key="1">
    <source>
        <dbReference type="EMBL" id="OGL83185.1"/>
    </source>
</evidence>
<dbReference type="Gene3D" id="1.10.1200.10">
    <property type="entry name" value="ACP-like"/>
    <property type="match status" value="1"/>
</dbReference>
<protein>
    <recommendedName>
        <fullName evidence="3">Carrier domain-containing protein</fullName>
    </recommendedName>
</protein>
<dbReference type="SUPFAM" id="SSF47336">
    <property type="entry name" value="ACP-like"/>
    <property type="match status" value="1"/>
</dbReference>
<accession>A0A1F7UY46</accession>
<dbReference type="InterPro" id="IPR036736">
    <property type="entry name" value="ACP-like_sf"/>
</dbReference>
<evidence type="ECO:0008006" key="3">
    <source>
        <dbReference type="Google" id="ProtNLM"/>
    </source>
</evidence>
<organism evidence="1 2">
    <name type="scientific">Candidatus Uhrbacteria bacterium RIFCSPLOWO2_01_FULL_53_9</name>
    <dbReference type="NCBI Taxonomy" id="1802403"/>
    <lineage>
        <taxon>Bacteria</taxon>
        <taxon>Candidatus Uhriibacteriota</taxon>
    </lineage>
</organism>
<dbReference type="Proteomes" id="UP000176932">
    <property type="component" value="Unassembled WGS sequence"/>
</dbReference>
<comment type="caution">
    <text evidence="1">The sequence shown here is derived from an EMBL/GenBank/DDBJ whole genome shotgun (WGS) entry which is preliminary data.</text>
</comment>
<gene>
    <name evidence="1" type="ORF">A3B32_03620</name>
</gene>
<name>A0A1F7UY46_9BACT</name>
<sequence>MKEQEVITIITKIFQDTFPELKGSDLDMEKHHEDFERWDSFTHMDLISKVEEAFEIVLEIDEVIALHTPNAFVHLVLSKKGS</sequence>